<evidence type="ECO:0000313" key="3">
    <source>
        <dbReference type="EMBL" id="KAK4035179.1"/>
    </source>
</evidence>
<keyword evidence="4" id="KW-1185">Reference proteome</keyword>
<protein>
    <submittedName>
        <fullName evidence="3">Ferri-bacillibactin esterase</fullName>
    </submittedName>
</protein>
<accession>A0AAN6PBT1</accession>
<gene>
    <name evidence="3" type="ORF">C8A01DRAFT_18113</name>
</gene>
<proteinExistence type="inferred from homology"/>
<dbReference type="SUPFAM" id="SSF53474">
    <property type="entry name" value="alpha/beta-Hydrolases"/>
    <property type="match status" value="1"/>
</dbReference>
<dbReference type="InterPro" id="IPR000801">
    <property type="entry name" value="Esterase-like"/>
</dbReference>
<dbReference type="EMBL" id="MU854452">
    <property type="protein sequence ID" value="KAK4035179.1"/>
    <property type="molecule type" value="Genomic_DNA"/>
</dbReference>
<dbReference type="InterPro" id="IPR052558">
    <property type="entry name" value="Siderophore_Hydrolase_D"/>
</dbReference>
<dbReference type="PANTHER" id="PTHR40841:SF2">
    <property type="entry name" value="SIDEROPHORE-DEGRADING ESTERASE (EUROFUNG)"/>
    <property type="match status" value="1"/>
</dbReference>
<evidence type="ECO:0000256" key="1">
    <source>
        <dbReference type="ARBA" id="ARBA00005622"/>
    </source>
</evidence>
<organism evidence="3 4">
    <name type="scientific">Parachaetomium inaequale</name>
    <dbReference type="NCBI Taxonomy" id="2588326"/>
    <lineage>
        <taxon>Eukaryota</taxon>
        <taxon>Fungi</taxon>
        <taxon>Dikarya</taxon>
        <taxon>Ascomycota</taxon>
        <taxon>Pezizomycotina</taxon>
        <taxon>Sordariomycetes</taxon>
        <taxon>Sordariomycetidae</taxon>
        <taxon>Sordariales</taxon>
        <taxon>Chaetomiaceae</taxon>
        <taxon>Parachaetomium</taxon>
    </lineage>
</organism>
<dbReference type="PANTHER" id="PTHR40841">
    <property type="entry name" value="SIDEROPHORE TRIACETYLFUSARININE C ESTERASE"/>
    <property type="match status" value="1"/>
</dbReference>
<comment type="similarity">
    <text evidence="1">Belongs to the esterase D family.</text>
</comment>
<dbReference type="Gene3D" id="3.40.50.1820">
    <property type="entry name" value="alpha/beta hydrolase"/>
    <property type="match status" value="1"/>
</dbReference>
<sequence length="310" mass="34515">MATTLVSNWAFTPFPPFPPTLFPNLAVWNATSTLSNMTYQIQISWPFEWETREVLGRSALTMYVLDGNAMGMTAAEGFKRRKPVSFGQPDSIVVSIGYPLTNSVYDMVNRFIDYKPPPGNQDSPSGADPFLDFIDDALRPWVHNTVFPHVDFTRDALFGHSFGGLLVTYALISRPDMFDTYLAASPALEVQHSSVLEDVIARFGTGDPASSAYYTSTGCNATPTLPALMITYGSVEEFPARRRTENETAFQERKNYFRPLGMTEHCHDLFDRVKASGKVRDVVLKEYVGQDHAGVAASAITDGIDYFVDW</sequence>
<comment type="caution">
    <text evidence="3">The sequence shown here is derived from an EMBL/GenBank/DDBJ whole genome shotgun (WGS) entry which is preliminary data.</text>
</comment>
<evidence type="ECO:0000256" key="2">
    <source>
        <dbReference type="ARBA" id="ARBA00022801"/>
    </source>
</evidence>
<reference evidence="4" key="1">
    <citation type="journal article" date="2023" name="Mol. Phylogenet. Evol.">
        <title>Genome-scale phylogeny and comparative genomics of the fungal order Sordariales.</title>
        <authorList>
            <person name="Hensen N."/>
            <person name="Bonometti L."/>
            <person name="Westerberg I."/>
            <person name="Brannstrom I.O."/>
            <person name="Guillou S."/>
            <person name="Cros-Aarteil S."/>
            <person name="Calhoun S."/>
            <person name="Haridas S."/>
            <person name="Kuo A."/>
            <person name="Mondo S."/>
            <person name="Pangilinan J."/>
            <person name="Riley R."/>
            <person name="LaButti K."/>
            <person name="Andreopoulos B."/>
            <person name="Lipzen A."/>
            <person name="Chen C."/>
            <person name="Yan M."/>
            <person name="Daum C."/>
            <person name="Ng V."/>
            <person name="Clum A."/>
            <person name="Steindorff A."/>
            <person name="Ohm R.A."/>
            <person name="Martin F."/>
            <person name="Silar P."/>
            <person name="Natvig D.O."/>
            <person name="Lalanne C."/>
            <person name="Gautier V."/>
            <person name="Ament-Velasquez S.L."/>
            <person name="Kruys A."/>
            <person name="Hutchinson M.I."/>
            <person name="Powell A.J."/>
            <person name="Barry K."/>
            <person name="Miller A.N."/>
            <person name="Grigoriev I.V."/>
            <person name="Debuchy R."/>
            <person name="Gladieux P."/>
            <person name="Hiltunen Thoren M."/>
            <person name="Johannesson H."/>
        </authorList>
    </citation>
    <scope>NUCLEOTIDE SEQUENCE [LARGE SCALE GENOMIC DNA]</scope>
    <source>
        <strain evidence="4">CBS 284.82</strain>
    </source>
</reference>
<name>A0AAN6PBT1_9PEZI</name>
<dbReference type="Proteomes" id="UP001303115">
    <property type="component" value="Unassembled WGS sequence"/>
</dbReference>
<dbReference type="AlphaFoldDB" id="A0AAN6PBT1"/>
<dbReference type="InterPro" id="IPR029058">
    <property type="entry name" value="AB_hydrolase_fold"/>
</dbReference>
<dbReference type="Pfam" id="PF00756">
    <property type="entry name" value="Esterase"/>
    <property type="match status" value="1"/>
</dbReference>
<keyword evidence="2" id="KW-0378">Hydrolase</keyword>
<evidence type="ECO:0000313" key="4">
    <source>
        <dbReference type="Proteomes" id="UP001303115"/>
    </source>
</evidence>
<dbReference type="GO" id="GO:0016788">
    <property type="term" value="F:hydrolase activity, acting on ester bonds"/>
    <property type="evidence" value="ECO:0007669"/>
    <property type="project" value="TreeGrafter"/>
</dbReference>